<dbReference type="Proteomes" id="UP000215289">
    <property type="component" value="Unassembled WGS sequence"/>
</dbReference>
<dbReference type="SUPFAM" id="SSF52047">
    <property type="entry name" value="RNI-like"/>
    <property type="match status" value="1"/>
</dbReference>
<dbReference type="InterPro" id="IPR036047">
    <property type="entry name" value="F-box-like_dom_sf"/>
</dbReference>
<dbReference type="CDD" id="cd09917">
    <property type="entry name" value="F-box_SF"/>
    <property type="match status" value="1"/>
</dbReference>
<dbReference type="Pfam" id="PF00646">
    <property type="entry name" value="F-box"/>
    <property type="match status" value="1"/>
</dbReference>
<dbReference type="InterPro" id="IPR032675">
    <property type="entry name" value="LRR_dom_sf"/>
</dbReference>
<proteinExistence type="predicted"/>
<evidence type="ECO:0000313" key="4">
    <source>
        <dbReference type="Proteomes" id="UP000215289"/>
    </source>
</evidence>
<dbReference type="SUPFAM" id="SSF81383">
    <property type="entry name" value="F-box domain"/>
    <property type="match status" value="1"/>
</dbReference>
<sequence length="500" mass="56513">MDPQAGSVPSGSNSGNGADNNFSPLSMLPPECLVNVLANLDTADNLAVSHVSRDMRTWAKPLVFRDIRWTYTVFPFRRVLLLLEQIFLNPQTAWYVKHLQLTYTGPAWVLPDPDINFHQHATRFAFVTEKAIEFVRQIGLSDPDAYAGFLREGNHYAYAAVLIFQLHNLRTLELDYTFTLSAGFPGLFLHHALRTSFEGISKFNRLEVLKYGGDVPQAEELDDEAEEPVAVIPALENKYQFAPWFALPKLRHVEMWLRSASRLEGYNYGPVSSELESLVLARSSAGAADIKEILGACPKLRRLHLGVCYNLASQLIILFDSKELVDALKPLKDRLETLSIGLETDPSFIGGFSWDQDNNSGNPTLTDPFLMLFREFTKLQELEVPMPLFLGWFSSENWGQLHRFLPPKVRHVVLRNDLSGFDNYAWDPYGMVFAVDQCIVETKKWIPSLERVTLRVWETNPRRPNEDFLAEAADMADSVEVECDLVVDELGSGLWVASAT</sequence>
<dbReference type="AlphaFoldDB" id="A0A3R7F5K0"/>
<keyword evidence="4" id="KW-1185">Reference proteome</keyword>
<feature type="domain" description="F-box" evidence="2">
    <location>
        <begin position="22"/>
        <end position="72"/>
    </location>
</feature>
<gene>
    <name evidence="3" type="ORF">CFD26_100635</name>
</gene>
<dbReference type="InterPro" id="IPR001810">
    <property type="entry name" value="F-box_dom"/>
</dbReference>
<dbReference type="EMBL" id="NIDN02000116">
    <property type="protein sequence ID" value="RLL96293.1"/>
    <property type="molecule type" value="Genomic_DNA"/>
</dbReference>
<dbReference type="Gene3D" id="3.80.10.10">
    <property type="entry name" value="Ribonuclease Inhibitor"/>
    <property type="match status" value="1"/>
</dbReference>
<protein>
    <recommendedName>
        <fullName evidence="2">F-box domain-containing protein</fullName>
    </recommendedName>
</protein>
<comment type="caution">
    <text evidence="3">The sequence shown here is derived from an EMBL/GenBank/DDBJ whole genome shotgun (WGS) entry which is preliminary data.</text>
</comment>
<name>A0A3R7F5K0_9EURO</name>
<organism evidence="3 4">
    <name type="scientific">Aspergillus turcosus</name>
    <dbReference type="NCBI Taxonomy" id="1245748"/>
    <lineage>
        <taxon>Eukaryota</taxon>
        <taxon>Fungi</taxon>
        <taxon>Dikarya</taxon>
        <taxon>Ascomycota</taxon>
        <taxon>Pezizomycotina</taxon>
        <taxon>Eurotiomycetes</taxon>
        <taxon>Eurotiomycetidae</taxon>
        <taxon>Eurotiales</taxon>
        <taxon>Aspergillaceae</taxon>
        <taxon>Aspergillus</taxon>
        <taxon>Aspergillus subgen. Fumigati</taxon>
    </lineage>
</organism>
<accession>A0A3R7F5K0</accession>
<dbReference type="OrthoDB" id="4191831at2759"/>
<evidence type="ECO:0000259" key="2">
    <source>
        <dbReference type="PROSITE" id="PS50181"/>
    </source>
</evidence>
<dbReference type="PROSITE" id="PS50181">
    <property type="entry name" value="FBOX"/>
    <property type="match status" value="1"/>
</dbReference>
<evidence type="ECO:0000313" key="3">
    <source>
        <dbReference type="EMBL" id="RLL96293.1"/>
    </source>
</evidence>
<feature type="region of interest" description="Disordered" evidence="1">
    <location>
        <begin position="1"/>
        <end position="21"/>
    </location>
</feature>
<reference evidence="3 4" key="1">
    <citation type="submission" date="2018-08" db="EMBL/GenBank/DDBJ databases">
        <title>Draft genome sequences of two Aspergillus turcosus clinical strains isolated from bronchoalveolar lavage fluid: one azole-susceptible and the other azole-resistant.</title>
        <authorList>
            <person name="Parent-Michaud M."/>
            <person name="Dufresne P.J."/>
            <person name="Fournier E."/>
            <person name="Martineau C."/>
            <person name="Moreira S."/>
            <person name="Perkins V."/>
            <person name="De Repentigny L."/>
            <person name="Dufresne S.F."/>
        </authorList>
    </citation>
    <scope>NUCLEOTIDE SEQUENCE [LARGE SCALE GENOMIC DNA]</scope>
    <source>
        <strain evidence="3">HMR AF 1038</strain>
    </source>
</reference>
<evidence type="ECO:0000256" key="1">
    <source>
        <dbReference type="SAM" id="MobiDB-lite"/>
    </source>
</evidence>